<gene>
    <name evidence="5" type="primary">ackA</name>
    <name evidence="7" type="ORF">IAB77_07285</name>
</gene>
<evidence type="ECO:0000313" key="8">
    <source>
        <dbReference type="Proteomes" id="UP000824262"/>
    </source>
</evidence>
<dbReference type="GO" id="GO:0006085">
    <property type="term" value="P:acetyl-CoA biosynthetic process"/>
    <property type="evidence" value="ECO:0007669"/>
    <property type="project" value="UniProtKB-UniRule"/>
</dbReference>
<reference evidence="7" key="2">
    <citation type="journal article" date="2021" name="PeerJ">
        <title>Extensive microbial diversity within the chicken gut microbiome revealed by metagenomics and culture.</title>
        <authorList>
            <person name="Gilroy R."/>
            <person name="Ravi A."/>
            <person name="Getino M."/>
            <person name="Pursley I."/>
            <person name="Horton D.L."/>
            <person name="Alikhan N.F."/>
            <person name="Baker D."/>
            <person name="Gharbi K."/>
            <person name="Hall N."/>
            <person name="Watson M."/>
            <person name="Adriaenssens E.M."/>
            <person name="Foster-Nyarko E."/>
            <person name="Jarju S."/>
            <person name="Secka A."/>
            <person name="Antonio M."/>
            <person name="Oren A."/>
            <person name="Chaudhuri R.R."/>
            <person name="La Ragione R."/>
            <person name="Hildebrand F."/>
            <person name="Pallen M.J."/>
        </authorList>
    </citation>
    <scope>NUCLEOTIDE SEQUENCE</scope>
    <source>
        <strain evidence="7">ChiBcolR7-354</strain>
    </source>
</reference>
<dbReference type="SUPFAM" id="SSF53067">
    <property type="entry name" value="Actin-like ATPase domain"/>
    <property type="match status" value="2"/>
</dbReference>
<comment type="caution">
    <text evidence="5">Lacks conserved residue(s) required for the propagation of feature annotation.</text>
</comment>
<dbReference type="GO" id="GO:0006083">
    <property type="term" value="P:acetate metabolic process"/>
    <property type="evidence" value="ECO:0007669"/>
    <property type="project" value="TreeGrafter"/>
</dbReference>
<evidence type="ECO:0000256" key="4">
    <source>
        <dbReference type="ARBA" id="ARBA00022840"/>
    </source>
</evidence>
<comment type="subcellular location">
    <subcellularLocation>
        <location evidence="5">Cytoplasm</location>
    </subcellularLocation>
</comment>
<evidence type="ECO:0000256" key="6">
    <source>
        <dbReference type="RuleBase" id="RU003835"/>
    </source>
</evidence>
<proteinExistence type="inferred from homology"/>
<evidence type="ECO:0000256" key="1">
    <source>
        <dbReference type="ARBA" id="ARBA00022679"/>
    </source>
</evidence>
<reference evidence="7" key="1">
    <citation type="submission" date="2020-10" db="EMBL/GenBank/DDBJ databases">
        <authorList>
            <person name="Gilroy R."/>
        </authorList>
    </citation>
    <scope>NUCLEOTIDE SEQUENCE</scope>
    <source>
        <strain evidence="7">ChiBcolR7-354</strain>
    </source>
</reference>
<comment type="cofactor">
    <cofactor evidence="5">
        <name>Mg(2+)</name>
        <dbReference type="ChEBI" id="CHEBI:18420"/>
    </cofactor>
    <cofactor evidence="5">
        <name>Mn(2+)</name>
        <dbReference type="ChEBI" id="CHEBI:29035"/>
    </cofactor>
    <text evidence="5">Mg(2+). Can also accept Mn(2+).</text>
</comment>
<feature type="binding site" evidence="5">
    <location>
        <position position="7"/>
    </location>
    <ligand>
        <name>Mg(2+)</name>
        <dbReference type="ChEBI" id="CHEBI:18420"/>
    </ligand>
</feature>
<dbReference type="GO" id="GO:0005524">
    <property type="term" value="F:ATP binding"/>
    <property type="evidence" value="ECO:0007669"/>
    <property type="project" value="UniProtKB-KW"/>
</dbReference>
<dbReference type="PANTHER" id="PTHR21060:SF15">
    <property type="entry name" value="ACETATE KINASE-RELATED"/>
    <property type="match status" value="1"/>
</dbReference>
<evidence type="ECO:0000256" key="3">
    <source>
        <dbReference type="ARBA" id="ARBA00022777"/>
    </source>
</evidence>
<feature type="site" description="Transition state stabilizer" evidence="5">
    <location>
        <position position="180"/>
    </location>
</feature>
<dbReference type="GO" id="GO:0005737">
    <property type="term" value="C:cytoplasm"/>
    <property type="evidence" value="ECO:0007669"/>
    <property type="project" value="UniProtKB-SubCell"/>
</dbReference>
<dbReference type="NCBIfam" id="TIGR00016">
    <property type="entry name" value="ackA"/>
    <property type="match status" value="1"/>
</dbReference>
<comment type="caution">
    <text evidence="7">The sequence shown here is derived from an EMBL/GenBank/DDBJ whole genome shotgun (WGS) entry which is preliminary data.</text>
</comment>
<evidence type="ECO:0000256" key="2">
    <source>
        <dbReference type="ARBA" id="ARBA00022741"/>
    </source>
</evidence>
<feature type="binding site" evidence="5">
    <location>
        <position position="14"/>
    </location>
    <ligand>
        <name>ATP</name>
        <dbReference type="ChEBI" id="CHEBI:30616"/>
    </ligand>
</feature>
<dbReference type="EC" id="2.7.2.1" evidence="5"/>
<dbReference type="PIRSF" id="PIRSF000722">
    <property type="entry name" value="Acetate_prop_kin"/>
    <property type="match status" value="1"/>
</dbReference>
<dbReference type="AlphaFoldDB" id="A0A9D0ZEY5"/>
<dbReference type="Gene3D" id="3.30.420.40">
    <property type="match status" value="2"/>
</dbReference>
<evidence type="ECO:0000256" key="5">
    <source>
        <dbReference type="HAMAP-Rule" id="MF_00020"/>
    </source>
</evidence>
<dbReference type="Pfam" id="PF00871">
    <property type="entry name" value="Acetate_kinase"/>
    <property type="match status" value="1"/>
</dbReference>
<dbReference type="EMBL" id="DVGA01000072">
    <property type="protein sequence ID" value="HIQ79044.1"/>
    <property type="molecule type" value="Genomic_DNA"/>
</dbReference>
<sequence length="398" mass="43097">MKLLVSNVGSTSLKFKLYDMPSERVLCEARIERVGGDDAIYTYKNRLTGHEERSVGCHVPTYTEGIRLFLEDMCSEHGAAESADEVAAVGFKTVLAKGYYGVHELTDEVMEAMRAYLFVAPAHNGPYLEAIGRFRELMPGAKLVGVFETAFHATIPRERTMFAVPYEWYEKYGIRRMGYHGASHSYVAETLSEAFGATGRTVSCHLGGSCSLCAIEDGKSVDTSFGFSLQTGVMHANRTGDLDPYVVPYLLSEGMGMDEVLSGLAKNGGLRGVSGVSGDMRLVQAAAEEGNERAALAIDMFVNQIVRYAGAFAAELGGLDNIVFTGGIGENSPEIRRRVCEALKFLGLEIDNDANGAPGEGLRQISTVRSGVRALVLPANEELGIARRTYELITGRAD</sequence>
<comment type="pathway">
    <text evidence="5">Metabolic intermediate biosynthesis; acetyl-CoA biosynthesis; acetyl-CoA from acetate: step 1/2.</text>
</comment>
<comment type="catalytic activity">
    <reaction evidence="5">
        <text>acetate + ATP = acetyl phosphate + ADP</text>
        <dbReference type="Rhea" id="RHEA:11352"/>
        <dbReference type="ChEBI" id="CHEBI:22191"/>
        <dbReference type="ChEBI" id="CHEBI:30089"/>
        <dbReference type="ChEBI" id="CHEBI:30616"/>
        <dbReference type="ChEBI" id="CHEBI:456216"/>
        <dbReference type="EC" id="2.7.2.1"/>
    </reaction>
</comment>
<keyword evidence="4 5" id="KW-0067">ATP-binding</keyword>
<dbReference type="HAMAP" id="MF_00020">
    <property type="entry name" value="Acetate_kinase"/>
    <property type="match status" value="1"/>
</dbReference>
<comment type="similarity">
    <text evidence="5 6">Belongs to the acetokinase family.</text>
</comment>
<dbReference type="InterPro" id="IPR004372">
    <property type="entry name" value="Ac/propionate_kinase"/>
</dbReference>
<dbReference type="Proteomes" id="UP000824262">
    <property type="component" value="Unassembled WGS sequence"/>
</dbReference>
<evidence type="ECO:0000313" key="7">
    <source>
        <dbReference type="EMBL" id="HIQ79044.1"/>
    </source>
</evidence>
<protein>
    <recommendedName>
        <fullName evidence="5">Acetate kinase</fullName>
        <ecNumber evidence="5">2.7.2.1</ecNumber>
    </recommendedName>
    <alternativeName>
        <fullName evidence="5">Acetokinase</fullName>
    </alternativeName>
</protein>
<feature type="site" description="Transition state stabilizer" evidence="5">
    <location>
        <position position="238"/>
    </location>
</feature>
<feature type="binding site" evidence="5">
    <location>
        <begin position="279"/>
        <end position="281"/>
    </location>
    <ligand>
        <name>ATP</name>
        <dbReference type="ChEBI" id="CHEBI:30616"/>
    </ligand>
</feature>
<dbReference type="InterPro" id="IPR043129">
    <property type="entry name" value="ATPase_NBD"/>
</dbReference>
<keyword evidence="1 5" id="KW-0808">Transferase</keyword>
<dbReference type="InterPro" id="IPR000890">
    <property type="entry name" value="Aliphatic_acid_kin_short-chain"/>
</dbReference>
<feature type="binding site" evidence="5">
    <location>
        <position position="381"/>
    </location>
    <ligand>
        <name>Mg(2+)</name>
        <dbReference type="ChEBI" id="CHEBI:18420"/>
    </ligand>
</feature>
<name>A0A9D0ZEY5_9FIRM</name>
<keyword evidence="3 5" id="KW-0418">Kinase</keyword>
<dbReference type="GO" id="GO:0008776">
    <property type="term" value="F:acetate kinase activity"/>
    <property type="evidence" value="ECO:0007669"/>
    <property type="project" value="UniProtKB-UniRule"/>
</dbReference>
<accession>A0A9D0ZEY5</accession>
<dbReference type="GO" id="GO:0000287">
    <property type="term" value="F:magnesium ion binding"/>
    <property type="evidence" value="ECO:0007669"/>
    <property type="project" value="UniProtKB-UniRule"/>
</dbReference>
<keyword evidence="5" id="KW-0963">Cytoplasm</keyword>
<keyword evidence="5" id="KW-0479">Metal-binding</keyword>
<dbReference type="PANTHER" id="PTHR21060">
    <property type="entry name" value="ACETATE KINASE"/>
    <property type="match status" value="1"/>
</dbReference>
<keyword evidence="2 5" id="KW-0547">Nucleotide-binding</keyword>
<organism evidence="7 8">
    <name type="scientific">Candidatus Scatomorpha intestinavium</name>
    <dbReference type="NCBI Taxonomy" id="2840922"/>
    <lineage>
        <taxon>Bacteria</taxon>
        <taxon>Bacillati</taxon>
        <taxon>Bacillota</taxon>
        <taxon>Clostridia</taxon>
        <taxon>Eubacteriales</taxon>
        <taxon>Candidatus Scatomorpha</taxon>
    </lineage>
</organism>
<comment type="subunit">
    <text evidence="5">Homodimer.</text>
</comment>
<dbReference type="PRINTS" id="PR00471">
    <property type="entry name" value="ACETATEKNASE"/>
</dbReference>
<comment type="function">
    <text evidence="5">Catalyzes the formation of acetyl phosphate from acetate and ATP. Can also catalyze the reverse reaction.</text>
</comment>
<feature type="binding site" evidence="5">
    <location>
        <begin position="327"/>
        <end position="331"/>
    </location>
    <ligand>
        <name>ATP</name>
        <dbReference type="ChEBI" id="CHEBI:30616"/>
    </ligand>
</feature>
<keyword evidence="5" id="KW-0460">Magnesium</keyword>